<dbReference type="Gene3D" id="3.40.50.2000">
    <property type="entry name" value="Glycogen Phosphorylase B"/>
    <property type="match status" value="2"/>
</dbReference>
<evidence type="ECO:0000313" key="3">
    <source>
        <dbReference type="Proteomes" id="UP000253034"/>
    </source>
</evidence>
<evidence type="ECO:0000313" key="2">
    <source>
        <dbReference type="EMBL" id="RCX09109.1"/>
    </source>
</evidence>
<evidence type="ECO:0000259" key="1">
    <source>
        <dbReference type="Pfam" id="PF13439"/>
    </source>
</evidence>
<dbReference type="PANTHER" id="PTHR12526:SF622">
    <property type="entry name" value="GLYCOSYLTRANSFERASE (GROUP I)"/>
    <property type="match status" value="1"/>
</dbReference>
<gene>
    <name evidence="2" type="ORF">DFR58_13814</name>
</gene>
<keyword evidence="3" id="KW-1185">Reference proteome</keyword>
<dbReference type="GO" id="GO:0016740">
    <property type="term" value="F:transferase activity"/>
    <property type="evidence" value="ECO:0007669"/>
    <property type="project" value="UniProtKB-KW"/>
</dbReference>
<dbReference type="PANTHER" id="PTHR12526">
    <property type="entry name" value="GLYCOSYLTRANSFERASE"/>
    <property type="match status" value="1"/>
</dbReference>
<dbReference type="Pfam" id="PF13692">
    <property type="entry name" value="Glyco_trans_1_4"/>
    <property type="match status" value="1"/>
</dbReference>
<keyword evidence="2" id="KW-0808">Transferase</keyword>
<dbReference type="CDD" id="cd03794">
    <property type="entry name" value="GT4_WbuB-like"/>
    <property type="match status" value="1"/>
</dbReference>
<organism evidence="2 3">
    <name type="scientific">Anaerobacterium chartisolvens</name>
    <dbReference type="NCBI Taxonomy" id="1297424"/>
    <lineage>
        <taxon>Bacteria</taxon>
        <taxon>Bacillati</taxon>
        <taxon>Bacillota</taxon>
        <taxon>Clostridia</taxon>
        <taxon>Eubacteriales</taxon>
        <taxon>Oscillospiraceae</taxon>
        <taxon>Anaerobacterium</taxon>
    </lineage>
</organism>
<dbReference type="Proteomes" id="UP000253034">
    <property type="component" value="Unassembled WGS sequence"/>
</dbReference>
<name>A0A369AIA3_9FIRM</name>
<dbReference type="OrthoDB" id="9794575at2"/>
<dbReference type="RefSeq" id="WP_114300038.1">
    <property type="nucleotide sequence ID" value="NZ_QPJT01000038.1"/>
</dbReference>
<sequence length="421" mass="48140">MNKKVLMIAHQFPPVGGSGVQRTTKFVKYLHRFGWEPVVLTRDSKGMTLTDESLLKDIPEKTKIFRTNPWNLLELPGILKLFGKVINRKVLIPDGERLWQFFSKGSAANIVASEGIELIYTTSYPYSSHLMGLYLKKKFPLIPWVADFRDEWTKNPNIQDYNYNFIRTSMEKNMEDSILEKADCVIANTPVMMENFLEDRPSLRDKFVVIPNGYDEEDFRDIPHSPPENDVFTVTYTGLLYGRRKPDTFLEAVSRLLHEGLLDRRLIRIDLVGHFNSEALDNLIRRFDLGGIVKVFPYMKHKESILKLMSSDALLMVAGAGEEAFYLGKIFEYMRTGRPILAVVPENGAAAELIRDTGTGLVSDSSDVDKTKHNIFELFNGWKSGESILSPSMEKISRFERCTLTEQLCKAFAKAEMSIKR</sequence>
<dbReference type="Pfam" id="PF13439">
    <property type="entry name" value="Glyco_transf_4"/>
    <property type="match status" value="1"/>
</dbReference>
<accession>A0A369AIA3</accession>
<proteinExistence type="predicted"/>
<dbReference type="AlphaFoldDB" id="A0A369AIA3"/>
<dbReference type="InterPro" id="IPR028098">
    <property type="entry name" value="Glyco_trans_4-like_N"/>
</dbReference>
<dbReference type="EMBL" id="QPJT01000038">
    <property type="protein sequence ID" value="RCX09109.1"/>
    <property type="molecule type" value="Genomic_DNA"/>
</dbReference>
<feature type="domain" description="Glycosyltransferase subfamily 4-like N-terminal" evidence="1">
    <location>
        <begin position="23"/>
        <end position="217"/>
    </location>
</feature>
<dbReference type="SUPFAM" id="SSF53756">
    <property type="entry name" value="UDP-Glycosyltransferase/glycogen phosphorylase"/>
    <property type="match status" value="1"/>
</dbReference>
<comment type="caution">
    <text evidence="2">The sequence shown here is derived from an EMBL/GenBank/DDBJ whole genome shotgun (WGS) entry which is preliminary data.</text>
</comment>
<reference evidence="2 3" key="1">
    <citation type="submission" date="2018-07" db="EMBL/GenBank/DDBJ databases">
        <title>Genomic Encyclopedia of Type Strains, Phase IV (KMG-IV): sequencing the most valuable type-strain genomes for metagenomic binning, comparative biology and taxonomic classification.</title>
        <authorList>
            <person name="Goeker M."/>
        </authorList>
    </citation>
    <scope>NUCLEOTIDE SEQUENCE [LARGE SCALE GENOMIC DNA]</scope>
    <source>
        <strain evidence="2 3">DSM 27016</strain>
    </source>
</reference>
<protein>
    <submittedName>
        <fullName evidence="2">Glycosyltransferase involved in cell wall biosynthesis</fullName>
    </submittedName>
</protein>